<dbReference type="EMBL" id="FWXV01000003">
    <property type="protein sequence ID" value="SMD06666.1"/>
    <property type="molecule type" value="Genomic_DNA"/>
</dbReference>
<accession>A0A1W2EBF3</accession>
<proteinExistence type="predicted"/>
<organism evidence="1 2">
    <name type="scientific">Kibdelosporangium aridum</name>
    <dbReference type="NCBI Taxonomy" id="2030"/>
    <lineage>
        <taxon>Bacteria</taxon>
        <taxon>Bacillati</taxon>
        <taxon>Actinomycetota</taxon>
        <taxon>Actinomycetes</taxon>
        <taxon>Pseudonocardiales</taxon>
        <taxon>Pseudonocardiaceae</taxon>
        <taxon>Kibdelosporangium</taxon>
    </lineage>
</organism>
<name>A0A1W2EBF3_KIBAR</name>
<evidence type="ECO:0008006" key="3">
    <source>
        <dbReference type="Google" id="ProtNLM"/>
    </source>
</evidence>
<dbReference type="Proteomes" id="UP000192674">
    <property type="component" value="Unassembled WGS sequence"/>
</dbReference>
<evidence type="ECO:0000313" key="1">
    <source>
        <dbReference type="EMBL" id="SMD06666.1"/>
    </source>
</evidence>
<protein>
    <recommendedName>
        <fullName evidence="3">SMI1/KNR4 family protein</fullName>
    </recommendedName>
</protein>
<evidence type="ECO:0000313" key="2">
    <source>
        <dbReference type="Proteomes" id="UP000192674"/>
    </source>
</evidence>
<reference evidence="1 2" key="1">
    <citation type="submission" date="2017-04" db="EMBL/GenBank/DDBJ databases">
        <authorList>
            <person name="Afonso C.L."/>
            <person name="Miller P.J."/>
            <person name="Scott M.A."/>
            <person name="Spackman E."/>
            <person name="Goraichik I."/>
            <person name="Dimitrov K.M."/>
            <person name="Suarez D.L."/>
            <person name="Swayne D.E."/>
        </authorList>
    </citation>
    <scope>NUCLEOTIDE SEQUENCE [LARGE SCALE GENOMIC DNA]</scope>
    <source>
        <strain evidence="1 2">DSM 43828</strain>
    </source>
</reference>
<sequence>MEKATGVTAGTMSGVYSPVPELNELAELQKQVGAEYLSRCFEPLPEYDDKMSFEAVDLTDPDFLSRVVVFAMANGSGSHYGFWRVDDREDLATLPVVAFGDEGGDHVVARNLPELFQLLTSDVDPIIGHDEVSYERYEDAEPSGGHEVFVDWVRTRFGLEPTTDPGAIVAAAQREYGAHFHAWIRPFMERLGYC</sequence>
<gene>
    <name evidence="1" type="ORF">SAMN05661093_04123</name>
</gene>
<keyword evidence="2" id="KW-1185">Reference proteome</keyword>
<dbReference type="AlphaFoldDB" id="A0A1W2EBF3"/>